<evidence type="ECO:0000313" key="8">
    <source>
        <dbReference type="EMBL" id="JAC83095.1"/>
    </source>
</evidence>
<dbReference type="EMBL" id="GBEZ01001922">
    <property type="protein sequence ID" value="JAC83095.1"/>
    <property type="molecule type" value="Transcribed_RNA"/>
</dbReference>
<dbReference type="Gene3D" id="1.25.10.10">
    <property type="entry name" value="Leucine-rich Repeat Variant"/>
    <property type="match status" value="3"/>
</dbReference>
<proteinExistence type="inferred from homology"/>
<dbReference type="GO" id="GO:0010008">
    <property type="term" value="C:endosome membrane"/>
    <property type="evidence" value="ECO:0007669"/>
    <property type="project" value="TreeGrafter"/>
</dbReference>
<reference evidence="8" key="1">
    <citation type="submission" date="2014-05" db="EMBL/GenBank/DDBJ databases">
        <title>The transcriptome of the halophilic microalga Tetraselmis sp. GSL018 isolated from the Great Salt Lake, Utah.</title>
        <authorList>
            <person name="Jinkerson R.E."/>
            <person name="D'Adamo S."/>
            <person name="Posewitz M.C."/>
        </authorList>
    </citation>
    <scope>NUCLEOTIDE SEQUENCE</scope>
    <source>
        <strain evidence="8">GSL018</strain>
    </source>
</reference>
<comment type="subcellular location">
    <subcellularLocation>
        <location evidence="1">Endomembrane system</location>
    </subcellularLocation>
</comment>
<feature type="domain" description="Vacuolar protein 14 C-terminal Fig4-binding" evidence="7">
    <location>
        <begin position="480"/>
        <end position="658"/>
    </location>
</feature>
<protein>
    <submittedName>
        <fullName evidence="8">Vacuole morphology and inheritance protein 14</fullName>
    </submittedName>
</protein>
<dbReference type="SUPFAM" id="SSF48371">
    <property type="entry name" value="ARM repeat"/>
    <property type="match status" value="1"/>
</dbReference>
<sequence>MLHHSNPLQLLSPQVLKNLGDKLYERRKVAALDIEQLVKRLVSNGETGEVHALIQKLVEDFARSPNSNQRKGALLGIAAVACGLTNQHINEYLPQVMPPVLESITDQDSRVRFYAVESLYNIADIAREGMLPFMNKAFDGLFRVSADADDHLRSAVPYAENLLKDIACNSPEFDIARFIPELAARMDSTKPYNRRFILGWIEALASSTMVDILVFLPDLLDGLLAMLSDQVTVLVLRQGHGSRRSSPSHRSDWQPLEIRHMTSDVLSQLLGYIREQGGSGVDCQTLVENVLVPRAEEKDTRICVAALTWVKAFTELAMLQVPLQECGENARIVRLQLLATFHLILHALLHCISSPSEAVRGLVERINQSLLMLKDQQSWSRISMERMLEVAAEGLDGAEEETRLLALRWINFLLHINQHEVLQQVNDLIPPLIEVMIGPSNRVVLESISVQAAFAASNDTNFRIYFMRLVECFQAPKGAELLQRRGSMVLRRLCMLLGAERCFVELAERLRDQTNLQYASTMVQALNLILLTAPETKELRQLLQRCHESAAARRLFLILYKSWCHSPGAVLMLCFLAQAYGHAAAVIHTFGDSDWDADVLVQLDRVVRLLESPVFTFLRLHLLRPREYPSLMHALYGLLMLLPQGAAFRTLSARLNAVPMVGMMQLSVDPPKPREGPLFGSERARQSEQPRRQGADVPDEEAERMDLEDLMRHFRELQSKHAAEGELRRISSSAPEGQTSQAQAQAGPGGAQAGWRQVSSGNGGRPPPKAPPIRQSSCPSEFSVSSAN</sequence>
<dbReference type="GO" id="GO:0006661">
    <property type="term" value="P:phosphatidylinositol biosynthetic process"/>
    <property type="evidence" value="ECO:0007669"/>
    <property type="project" value="InterPro"/>
</dbReference>
<keyword evidence="3" id="KW-0677">Repeat</keyword>
<dbReference type="InterPro" id="IPR021841">
    <property type="entry name" value="VAC14_Fig4p-bd"/>
</dbReference>
<evidence type="ECO:0000256" key="1">
    <source>
        <dbReference type="ARBA" id="ARBA00004308"/>
    </source>
</evidence>
<accession>A0A061SJN4</accession>
<dbReference type="InterPro" id="IPR026825">
    <property type="entry name" value="Vac14"/>
</dbReference>
<evidence type="ECO:0000256" key="2">
    <source>
        <dbReference type="ARBA" id="ARBA00010225"/>
    </source>
</evidence>
<evidence type="ECO:0000259" key="7">
    <source>
        <dbReference type="Pfam" id="PF11916"/>
    </source>
</evidence>
<dbReference type="PANTHER" id="PTHR16023">
    <property type="entry name" value="TAX1 BINDING PROTEIN-RELATED"/>
    <property type="match status" value="1"/>
</dbReference>
<evidence type="ECO:0000256" key="3">
    <source>
        <dbReference type="ARBA" id="ARBA00022737"/>
    </source>
</evidence>
<dbReference type="AlphaFoldDB" id="A0A061SJN4"/>
<dbReference type="Pfam" id="PF12755">
    <property type="entry name" value="Vac14_Fab1_bd"/>
    <property type="match status" value="1"/>
</dbReference>
<organism evidence="8">
    <name type="scientific">Tetraselmis sp. GSL018</name>
    <dbReference type="NCBI Taxonomy" id="582737"/>
    <lineage>
        <taxon>Eukaryota</taxon>
        <taxon>Viridiplantae</taxon>
        <taxon>Chlorophyta</taxon>
        <taxon>core chlorophytes</taxon>
        <taxon>Chlorodendrophyceae</taxon>
        <taxon>Chlorodendrales</taxon>
        <taxon>Chlorodendraceae</taxon>
        <taxon>Tetraselmis</taxon>
    </lineage>
</organism>
<feature type="compositionally biased region" description="Basic and acidic residues" evidence="6">
    <location>
        <begin position="682"/>
        <end position="694"/>
    </location>
</feature>
<evidence type="ECO:0000256" key="6">
    <source>
        <dbReference type="SAM" id="MobiDB-lite"/>
    </source>
</evidence>
<evidence type="ECO:0000256" key="5">
    <source>
        <dbReference type="PROSITE-ProRule" id="PRU00103"/>
    </source>
</evidence>
<dbReference type="InterPro" id="IPR011989">
    <property type="entry name" value="ARM-like"/>
</dbReference>
<comment type="similarity">
    <text evidence="2">Belongs to the VAC14 family.</text>
</comment>
<feature type="compositionally biased region" description="Polar residues" evidence="6">
    <location>
        <begin position="774"/>
        <end position="788"/>
    </location>
</feature>
<dbReference type="Pfam" id="PF11916">
    <property type="entry name" value="Vac14_Fig4_bd"/>
    <property type="match status" value="1"/>
</dbReference>
<dbReference type="InterPro" id="IPR016024">
    <property type="entry name" value="ARM-type_fold"/>
</dbReference>
<dbReference type="InterPro" id="IPR021133">
    <property type="entry name" value="HEAT_type_2"/>
</dbReference>
<dbReference type="GO" id="GO:0070772">
    <property type="term" value="C:PAS complex"/>
    <property type="evidence" value="ECO:0007669"/>
    <property type="project" value="InterPro"/>
</dbReference>
<feature type="repeat" description="HEAT" evidence="5">
    <location>
        <begin position="96"/>
        <end position="131"/>
    </location>
</feature>
<feature type="region of interest" description="Disordered" evidence="6">
    <location>
        <begin position="668"/>
        <end position="702"/>
    </location>
</feature>
<gene>
    <name evidence="8" type="primary">VAC14</name>
    <name evidence="8" type="ORF">TSPGSL018_4185</name>
</gene>
<keyword evidence="4" id="KW-0472">Membrane</keyword>
<feature type="compositionally biased region" description="Low complexity" evidence="6">
    <location>
        <begin position="737"/>
        <end position="746"/>
    </location>
</feature>
<dbReference type="PROSITE" id="PS50077">
    <property type="entry name" value="HEAT_REPEAT"/>
    <property type="match status" value="1"/>
</dbReference>
<name>A0A061SJN4_9CHLO</name>
<feature type="region of interest" description="Disordered" evidence="6">
    <location>
        <begin position="721"/>
        <end position="788"/>
    </location>
</feature>
<evidence type="ECO:0000256" key="4">
    <source>
        <dbReference type="ARBA" id="ARBA00023136"/>
    </source>
</evidence>
<dbReference type="PANTHER" id="PTHR16023:SF0">
    <property type="entry name" value="PROTEIN VAC14 HOMOLOG"/>
    <property type="match status" value="1"/>
</dbReference>